<evidence type="ECO:0000256" key="5">
    <source>
        <dbReference type="ARBA" id="ARBA00023242"/>
    </source>
</evidence>
<evidence type="ECO:0000313" key="7">
    <source>
        <dbReference type="Proteomes" id="UP001439008"/>
    </source>
</evidence>
<organism evidence="6 7">
    <name type="scientific">Bonamia ostreae</name>
    <dbReference type="NCBI Taxonomy" id="126728"/>
    <lineage>
        <taxon>Eukaryota</taxon>
        <taxon>Sar</taxon>
        <taxon>Rhizaria</taxon>
        <taxon>Endomyxa</taxon>
        <taxon>Ascetosporea</taxon>
        <taxon>Haplosporida</taxon>
        <taxon>Bonamia</taxon>
    </lineage>
</organism>
<evidence type="ECO:0000256" key="1">
    <source>
        <dbReference type="ARBA" id="ARBA00004604"/>
    </source>
</evidence>
<comment type="similarity">
    <text evidence="2">Belongs to the eukaryotic RPA49/POLR1E RNA polymerase subunit family.</text>
</comment>
<comment type="caution">
    <text evidence="6">The sequence shown here is derived from an EMBL/GenBank/DDBJ whole genome shotgun (WGS) entry which is preliminary data.</text>
</comment>
<evidence type="ECO:0000256" key="4">
    <source>
        <dbReference type="ARBA" id="ARBA00023163"/>
    </source>
</evidence>
<evidence type="ECO:0000313" key="6">
    <source>
        <dbReference type="EMBL" id="MES1920101.1"/>
    </source>
</evidence>
<comment type="subcellular location">
    <subcellularLocation>
        <location evidence="1">Nucleus</location>
        <location evidence="1">Nucleolus</location>
    </subcellularLocation>
</comment>
<proteinExistence type="inferred from homology"/>
<dbReference type="InterPro" id="IPR009668">
    <property type="entry name" value="RNA_pol-assoc_fac_A49-like"/>
</dbReference>
<protein>
    <submittedName>
        <fullName evidence="6">Uncharacterized protein</fullName>
    </submittedName>
</protein>
<dbReference type="PANTHER" id="PTHR14440">
    <property type="entry name" value="DNA-DIRECTED RNA POLYMERASE I SUBUNIT RPA49"/>
    <property type="match status" value="1"/>
</dbReference>
<reference evidence="6 7" key="1">
    <citation type="journal article" date="2024" name="BMC Biol.">
        <title>Comparative genomics of Ascetosporea gives new insight into the evolutionary basis for animal parasitism in Rhizaria.</title>
        <authorList>
            <person name="Hiltunen Thoren M."/>
            <person name="Onut-Brannstrom I."/>
            <person name="Alfjorden A."/>
            <person name="Peckova H."/>
            <person name="Swords F."/>
            <person name="Hooper C."/>
            <person name="Holzer A.S."/>
            <person name="Bass D."/>
            <person name="Burki F."/>
        </authorList>
    </citation>
    <scope>NUCLEOTIDE SEQUENCE [LARGE SCALE GENOMIC DNA]</scope>
    <source>
        <strain evidence="6">20-A016</strain>
    </source>
</reference>
<keyword evidence="3" id="KW-0240">DNA-directed RNA polymerase</keyword>
<accession>A0ABV2AKA1</accession>
<dbReference type="EMBL" id="JBDODL010000513">
    <property type="protein sequence ID" value="MES1920101.1"/>
    <property type="molecule type" value="Genomic_DNA"/>
</dbReference>
<gene>
    <name evidence="6" type="ORF">MHBO_001819</name>
</gene>
<dbReference type="Pfam" id="PF06870">
    <property type="entry name" value="RNA_pol_I_A49"/>
    <property type="match status" value="1"/>
</dbReference>
<evidence type="ECO:0000256" key="3">
    <source>
        <dbReference type="ARBA" id="ARBA00022478"/>
    </source>
</evidence>
<keyword evidence="4" id="KW-0804">Transcription</keyword>
<evidence type="ECO:0000256" key="2">
    <source>
        <dbReference type="ARBA" id="ARBA00009430"/>
    </source>
</evidence>
<sequence>MQKFLKKSISKIDGNEDDKYEEKVRRSFTYLPKYNMNAESDEAIFDFSDLLPENFDQNFAVKKISKILEKKAENCGLDEYPSFLREIMSFKDIKSDKAPILLYLKYLIRAFKLHRNEKEIFKFIGCPNNVGRKLIDRFKLGRDSDIKHRKKLFCHILVISMFLVEFKMNLREFDCLKKDLSLNNLAYFRSAIKISGFTENIVEVTDDQNDRSKIVISVKRPLYIWDSFSKPTFKRTRKKINF</sequence>
<keyword evidence="7" id="KW-1185">Reference proteome</keyword>
<dbReference type="Proteomes" id="UP001439008">
    <property type="component" value="Unassembled WGS sequence"/>
</dbReference>
<keyword evidence="5" id="KW-0539">Nucleus</keyword>
<name>A0ABV2AKA1_9EUKA</name>